<dbReference type="RefSeq" id="WP_109245736.1">
    <property type="nucleotide sequence ID" value="NZ_BFFO01000004.1"/>
</dbReference>
<accession>A0A2R5HJI7</accession>
<name>A0A2R5HJI7_9LACT</name>
<dbReference type="EMBL" id="BFFO01000004">
    <property type="protein sequence ID" value="GBG96768.1"/>
    <property type="molecule type" value="Genomic_DNA"/>
</dbReference>
<reference evidence="1 2" key="1">
    <citation type="journal article" date="2018" name="Genome Announc.">
        <title>Draft Genome Sequence of Lactococcus sp. Strain NtB2 (JCM 32569), Isolated from the Gut of the Higher Termite Nasutitermes takasagoensis.</title>
        <authorList>
            <person name="Noda S."/>
            <person name="Aihara C."/>
            <person name="Yuki M."/>
            <person name="Ohkuma M."/>
        </authorList>
    </citation>
    <scope>NUCLEOTIDE SEQUENCE [LARGE SCALE GENOMIC DNA]</scope>
    <source>
        <strain evidence="1 2">NtB2</strain>
    </source>
</reference>
<dbReference type="Proteomes" id="UP000245021">
    <property type="component" value="Unassembled WGS sequence"/>
</dbReference>
<protein>
    <submittedName>
        <fullName evidence="1">Uncharacterized protein</fullName>
    </submittedName>
</protein>
<keyword evidence="2" id="KW-1185">Reference proteome</keyword>
<dbReference type="AlphaFoldDB" id="A0A2R5HJI7"/>
<proteinExistence type="predicted"/>
<comment type="caution">
    <text evidence="1">The sequence shown here is derived from an EMBL/GenBank/DDBJ whole genome shotgun (WGS) entry which is preliminary data.</text>
</comment>
<sequence>MENLIPVPQLLEIGATGRNSGKTFFAKDIIARYKDEHKIVALKIITIRGKRGVCQRGEEGCGICTSISDGYELIEEKNARGKKDTMEMLKSGCDRVFMLKAFEDSLVDGFKAFLEEVGNECMIICESNSLRKYIQPGQFVMINNQRGVKKSAKEVIDMADFVVETAMVEDSELTAEIVQSDGGLTWKKAVKLSA</sequence>
<evidence type="ECO:0000313" key="1">
    <source>
        <dbReference type="EMBL" id="GBG96768.1"/>
    </source>
</evidence>
<evidence type="ECO:0000313" key="2">
    <source>
        <dbReference type="Proteomes" id="UP000245021"/>
    </source>
</evidence>
<gene>
    <name evidence="1" type="ORF">NtB2_00892</name>
</gene>
<dbReference type="OrthoDB" id="5431388at2"/>
<organism evidence="1 2">
    <name type="scientific">Lactococcus termiticola</name>
    <dbReference type="NCBI Taxonomy" id="2169526"/>
    <lineage>
        <taxon>Bacteria</taxon>
        <taxon>Bacillati</taxon>
        <taxon>Bacillota</taxon>
        <taxon>Bacilli</taxon>
        <taxon>Lactobacillales</taxon>
        <taxon>Streptococcaceae</taxon>
        <taxon>Lactococcus</taxon>
    </lineage>
</organism>